<evidence type="ECO:0000313" key="3">
    <source>
        <dbReference type="WBParaSite" id="ALUE_0002038201-mRNA-1"/>
    </source>
</evidence>
<proteinExistence type="predicted"/>
<feature type="transmembrane region" description="Helical" evidence="1">
    <location>
        <begin position="90"/>
        <end position="116"/>
    </location>
</feature>
<dbReference type="AlphaFoldDB" id="A0A0M3INQ4"/>
<sequence>MHASSISFLHRYVVMSVQPIAAAFFDIMDLLTFVVVKWWPRGLIKKLVHRMTNVRCFHAAELLSKVSQPTGGVRVQRFLVDGVVMFRSEALLLVALTVLSGCLILFLSLLSTAVSIA</sequence>
<evidence type="ECO:0000313" key="2">
    <source>
        <dbReference type="Proteomes" id="UP000036681"/>
    </source>
</evidence>
<dbReference type="WBParaSite" id="ALUE_0002038201-mRNA-1">
    <property type="protein sequence ID" value="ALUE_0002038201-mRNA-1"/>
    <property type="gene ID" value="ALUE_0002038201"/>
</dbReference>
<evidence type="ECO:0000256" key="1">
    <source>
        <dbReference type="SAM" id="Phobius"/>
    </source>
</evidence>
<dbReference type="Proteomes" id="UP000036681">
    <property type="component" value="Unplaced"/>
</dbReference>
<keyword evidence="1" id="KW-0472">Membrane</keyword>
<keyword evidence="1" id="KW-0812">Transmembrane</keyword>
<feature type="transmembrane region" description="Helical" evidence="1">
    <location>
        <begin position="20"/>
        <end position="40"/>
    </location>
</feature>
<reference evidence="3" key="1">
    <citation type="submission" date="2017-02" db="UniProtKB">
        <authorList>
            <consortium name="WormBaseParasite"/>
        </authorList>
    </citation>
    <scope>IDENTIFICATION</scope>
</reference>
<organism evidence="2 3">
    <name type="scientific">Ascaris lumbricoides</name>
    <name type="common">Giant roundworm</name>
    <dbReference type="NCBI Taxonomy" id="6252"/>
    <lineage>
        <taxon>Eukaryota</taxon>
        <taxon>Metazoa</taxon>
        <taxon>Ecdysozoa</taxon>
        <taxon>Nematoda</taxon>
        <taxon>Chromadorea</taxon>
        <taxon>Rhabditida</taxon>
        <taxon>Spirurina</taxon>
        <taxon>Ascaridomorpha</taxon>
        <taxon>Ascaridoidea</taxon>
        <taxon>Ascarididae</taxon>
        <taxon>Ascaris</taxon>
    </lineage>
</organism>
<name>A0A0M3INQ4_ASCLU</name>
<protein>
    <submittedName>
        <fullName evidence="3">Ion_trans domain-containing protein</fullName>
    </submittedName>
</protein>
<keyword evidence="2" id="KW-1185">Reference proteome</keyword>
<keyword evidence="1" id="KW-1133">Transmembrane helix</keyword>
<accession>A0A0M3INQ4</accession>